<keyword evidence="6 9" id="KW-1133">Transmembrane helix</keyword>
<feature type="domain" description="Tripartite ATP-independent periplasmic transporters DctQ component" evidence="10">
    <location>
        <begin position="29"/>
        <end position="162"/>
    </location>
</feature>
<dbReference type="GO" id="GO:0005886">
    <property type="term" value="C:plasma membrane"/>
    <property type="evidence" value="ECO:0007669"/>
    <property type="project" value="UniProtKB-SubCell"/>
</dbReference>
<evidence type="ECO:0000256" key="7">
    <source>
        <dbReference type="ARBA" id="ARBA00023136"/>
    </source>
</evidence>
<protein>
    <recommendedName>
        <fullName evidence="9">TRAP transporter small permease protein</fullName>
    </recommendedName>
</protein>
<feature type="transmembrane region" description="Helical" evidence="9">
    <location>
        <begin position="12"/>
        <end position="36"/>
    </location>
</feature>
<dbReference type="PANTHER" id="PTHR35011">
    <property type="entry name" value="2,3-DIKETO-L-GULONATE TRAP TRANSPORTER SMALL PERMEASE PROTEIN YIAM"/>
    <property type="match status" value="1"/>
</dbReference>
<keyword evidence="5 9" id="KW-0812">Transmembrane</keyword>
<keyword evidence="4 9" id="KW-0997">Cell inner membrane</keyword>
<evidence type="ECO:0000256" key="4">
    <source>
        <dbReference type="ARBA" id="ARBA00022519"/>
    </source>
</evidence>
<evidence type="ECO:0000256" key="9">
    <source>
        <dbReference type="RuleBase" id="RU369079"/>
    </source>
</evidence>
<feature type="transmembrane region" description="Helical" evidence="9">
    <location>
        <begin position="48"/>
        <end position="71"/>
    </location>
</feature>
<comment type="similarity">
    <text evidence="8 9">Belongs to the TRAP transporter small permease family.</text>
</comment>
<evidence type="ECO:0000256" key="3">
    <source>
        <dbReference type="ARBA" id="ARBA00022475"/>
    </source>
</evidence>
<evidence type="ECO:0000256" key="5">
    <source>
        <dbReference type="ARBA" id="ARBA00022692"/>
    </source>
</evidence>
<keyword evidence="3" id="KW-1003">Cell membrane</keyword>
<proteinExistence type="inferred from homology"/>
<dbReference type="OrthoDB" id="9797534at2"/>
<dbReference type="Proteomes" id="UP000199372">
    <property type="component" value="Unassembled WGS sequence"/>
</dbReference>
<comment type="subunit">
    <text evidence="9">The complex comprises the extracytoplasmic solute receptor protein and the two transmembrane proteins.</text>
</comment>
<accession>A0A1H8LEC4</accession>
<sequence>MRRFLDTLYWGAGWLAALSILGICAVVTLQVALNVISRLGGTGVNFTIPSYADFAGFALAAATFLAAASTLRHGVHIRVNLLVQRFPPRLTWLSEVAVLAVGAGMIAIATYWTAMLVGESWHYGDQSTGIIAVPLWIPQIPMVVGLGLLCVALVDTLVEAIRTGRPVLIDEGDA</sequence>
<organism evidence="11 12">
    <name type="scientific">Palleronia pelagia</name>
    <dbReference type="NCBI Taxonomy" id="387096"/>
    <lineage>
        <taxon>Bacteria</taxon>
        <taxon>Pseudomonadati</taxon>
        <taxon>Pseudomonadota</taxon>
        <taxon>Alphaproteobacteria</taxon>
        <taxon>Rhodobacterales</taxon>
        <taxon>Roseobacteraceae</taxon>
        <taxon>Palleronia</taxon>
    </lineage>
</organism>
<evidence type="ECO:0000256" key="8">
    <source>
        <dbReference type="ARBA" id="ARBA00038436"/>
    </source>
</evidence>
<feature type="transmembrane region" description="Helical" evidence="9">
    <location>
        <begin position="92"/>
        <end position="115"/>
    </location>
</feature>
<reference evidence="12" key="1">
    <citation type="submission" date="2016-10" db="EMBL/GenBank/DDBJ databases">
        <authorList>
            <person name="Varghese N."/>
            <person name="Submissions S."/>
        </authorList>
    </citation>
    <scope>NUCLEOTIDE SEQUENCE [LARGE SCALE GENOMIC DNA]</scope>
    <source>
        <strain evidence="12">DSM 26893</strain>
    </source>
</reference>
<evidence type="ECO:0000313" key="12">
    <source>
        <dbReference type="Proteomes" id="UP000199372"/>
    </source>
</evidence>
<keyword evidence="7 9" id="KW-0472">Membrane</keyword>
<gene>
    <name evidence="11" type="ORF">SAMN04488011_11035</name>
</gene>
<dbReference type="RefSeq" id="WP_091846580.1">
    <property type="nucleotide sequence ID" value="NZ_FOCM01000010.1"/>
</dbReference>
<keyword evidence="2 9" id="KW-0813">Transport</keyword>
<dbReference type="PANTHER" id="PTHR35011:SF10">
    <property type="entry name" value="TRAP TRANSPORTER SMALL PERMEASE PROTEIN"/>
    <property type="match status" value="1"/>
</dbReference>
<evidence type="ECO:0000256" key="1">
    <source>
        <dbReference type="ARBA" id="ARBA00004429"/>
    </source>
</evidence>
<dbReference type="Pfam" id="PF04290">
    <property type="entry name" value="DctQ"/>
    <property type="match status" value="1"/>
</dbReference>
<dbReference type="GO" id="GO:0015740">
    <property type="term" value="P:C4-dicarboxylate transport"/>
    <property type="evidence" value="ECO:0007669"/>
    <property type="project" value="TreeGrafter"/>
</dbReference>
<dbReference type="EMBL" id="FOCM01000010">
    <property type="protein sequence ID" value="SEO03389.1"/>
    <property type="molecule type" value="Genomic_DNA"/>
</dbReference>
<feature type="transmembrane region" description="Helical" evidence="9">
    <location>
        <begin position="135"/>
        <end position="158"/>
    </location>
</feature>
<dbReference type="InterPro" id="IPR007387">
    <property type="entry name" value="TRAP_DctQ"/>
</dbReference>
<evidence type="ECO:0000259" key="10">
    <source>
        <dbReference type="Pfam" id="PF04290"/>
    </source>
</evidence>
<keyword evidence="12" id="KW-1185">Reference proteome</keyword>
<evidence type="ECO:0000256" key="6">
    <source>
        <dbReference type="ARBA" id="ARBA00022989"/>
    </source>
</evidence>
<name>A0A1H8LEC4_9RHOB</name>
<dbReference type="AlphaFoldDB" id="A0A1H8LEC4"/>
<comment type="function">
    <text evidence="9">Part of the tripartite ATP-independent periplasmic (TRAP) transport system.</text>
</comment>
<dbReference type="GO" id="GO:0022857">
    <property type="term" value="F:transmembrane transporter activity"/>
    <property type="evidence" value="ECO:0007669"/>
    <property type="project" value="UniProtKB-UniRule"/>
</dbReference>
<evidence type="ECO:0000256" key="2">
    <source>
        <dbReference type="ARBA" id="ARBA00022448"/>
    </source>
</evidence>
<evidence type="ECO:0000313" key="11">
    <source>
        <dbReference type="EMBL" id="SEO03389.1"/>
    </source>
</evidence>
<dbReference type="InterPro" id="IPR055348">
    <property type="entry name" value="DctQ"/>
</dbReference>
<comment type="subcellular location">
    <subcellularLocation>
        <location evidence="1 9">Cell inner membrane</location>
        <topology evidence="1 9">Multi-pass membrane protein</topology>
    </subcellularLocation>
</comment>